<keyword evidence="4 8" id="KW-0813">Transport</keyword>
<evidence type="ECO:0000256" key="2">
    <source>
        <dbReference type="ARBA" id="ARBA00008107"/>
    </source>
</evidence>
<dbReference type="AlphaFoldDB" id="A0AA41UI34"/>
<dbReference type="GO" id="GO:0005737">
    <property type="term" value="C:cytoplasm"/>
    <property type="evidence" value="ECO:0007669"/>
    <property type="project" value="UniProtKB-SubCell"/>
</dbReference>
<evidence type="ECO:0000313" key="11">
    <source>
        <dbReference type="Proteomes" id="UP001165427"/>
    </source>
</evidence>
<dbReference type="EMBL" id="JALJRB010000006">
    <property type="protein sequence ID" value="MCJ8500325.1"/>
    <property type="molecule type" value="Genomic_DNA"/>
</dbReference>
<dbReference type="InterPro" id="IPR038078">
    <property type="entry name" value="PhoU-like_sf"/>
</dbReference>
<dbReference type="Proteomes" id="UP001165427">
    <property type="component" value="Unassembled WGS sequence"/>
</dbReference>
<evidence type="ECO:0000256" key="5">
    <source>
        <dbReference type="ARBA" id="ARBA00022490"/>
    </source>
</evidence>
<accession>A0AA41UI34</accession>
<dbReference type="Pfam" id="PF01895">
    <property type="entry name" value="PhoU"/>
    <property type="match status" value="2"/>
</dbReference>
<comment type="subunit">
    <text evidence="3 8">Homodimer.</text>
</comment>
<comment type="similarity">
    <text evidence="2 8">Belongs to the PhoU family.</text>
</comment>
<evidence type="ECO:0000313" key="10">
    <source>
        <dbReference type="EMBL" id="MCJ8500325.1"/>
    </source>
</evidence>
<feature type="domain" description="PhoU" evidence="9">
    <location>
        <begin position="122"/>
        <end position="204"/>
    </location>
</feature>
<dbReference type="GO" id="GO:0006817">
    <property type="term" value="P:phosphate ion transport"/>
    <property type="evidence" value="ECO:0007669"/>
    <property type="project" value="UniProtKB-KW"/>
</dbReference>
<feature type="domain" description="PhoU" evidence="9">
    <location>
        <begin position="18"/>
        <end position="103"/>
    </location>
</feature>
<dbReference type="Gene3D" id="1.20.58.220">
    <property type="entry name" value="Phosphate transport system protein phou homolog 2, domain 2"/>
    <property type="match status" value="1"/>
</dbReference>
<dbReference type="SUPFAM" id="SSF109755">
    <property type="entry name" value="PhoU-like"/>
    <property type="match status" value="1"/>
</dbReference>
<keyword evidence="6 8" id="KW-0592">Phosphate transport</keyword>
<comment type="function">
    <text evidence="7 8">Plays a role in the regulation of phosphate uptake.</text>
</comment>
<organism evidence="10 11">
    <name type="scientific">Desulfatitalea alkaliphila</name>
    <dbReference type="NCBI Taxonomy" id="2929485"/>
    <lineage>
        <taxon>Bacteria</taxon>
        <taxon>Pseudomonadati</taxon>
        <taxon>Thermodesulfobacteriota</taxon>
        <taxon>Desulfobacteria</taxon>
        <taxon>Desulfobacterales</taxon>
        <taxon>Desulfosarcinaceae</taxon>
        <taxon>Desulfatitalea</taxon>
    </lineage>
</organism>
<name>A0AA41UI34_9BACT</name>
<reference evidence="10" key="1">
    <citation type="submission" date="2022-04" db="EMBL/GenBank/DDBJ databases">
        <title>Desulfatitalea alkaliphila sp. nov., a novel anaerobic sulfate-reducing bacterium isolated from terrestrial mud volcano, Taman Peninsula, Russia.</title>
        <authorList>
            <person name="Khomyakova M.A."/>
            <person name="Merkel A.Y."/>
            <person name="Slobodkin A.I."/>
        </authorList>
    </citation>
    <scope>NUCLEOTIDE SEQUENCE</scope>
    <source>
        <strain evidence="10">M08but</strain>
    </source>
</reference>
<comment type="caution">
    <text evidence="10">The sequence shown here is derived from an EMBL/GenBank/DDBJ whole genome shotgun (WGS) entry which is preliminary data.</text>
</comment>
<dbReference type="InterPro" id="IPR028366">
    <property type="entry name" value="PhoU"/>
</dbReference>
<keyword evidence="5 8" id="KW-0963">Cytoplasm</keyword>
<dbReference type="GO" id="GO:0030643">
    <property type="term" value="P:intracellular phosphate ion homeostasis"/>
    <property type="evidence" value="ECO:0007669"/>
    <property type="project" value="InterPro"/>
</dbReference>
<sequence length="220" mass="25198">MSKHLRRELEKVKKQTLSLGALVEERARMAVQAVENRDDALAHKIIDLDWEVDEMEVEIEEDCLKILALYQPVAVDLRFLIATIKINNDLERIGDEAVNIAERLVVMAKRPPMTFVFDYTPMAEKVQAMLKMSLDALVNLDLNLAFNVITMDDEVDAIQAQAYDRIKEAIKEHPDRVGYLINLLLVSRHLERLADHSTNIAEEVIYLIEGEIVRHGVRTI</sequence>
<evidence type="ECO:0000256" key="3">
    <source>
        <dbReference type="ARBA" id="ARBA00011738"/>
    </source>
</evidence>
<evidence type="ECO:0000256" key="6">
    <source>
        <dbReference type="ARBA" id="ARBA00022592"/>
    </source>
</evidence>
<evidence type="ECO:0000256" key="8">
    <source>
        <dbReference type="PIRNR" id="PIRNR003107"/>
    </source>
</evidence>
<dbReference type="NCBIfam" id="TIGR02135">
    <property type="entry name" value="phoU_full"/>
    <property type="match status" value="1"/>
</dbReference>
<comment type="subcellular location">
    <subcellularLocation>
        <location evidence="1 8">Cytoplasm</location>
    </subcellularLocation>
</comment>
<protein>
    <recommendedName>
        <fullName evidence="8">Phosphate-specific transport system accessory protein PhoU</fullName>
    </recommendedName>
</protein>
<dbReference type="InterPro" id="IPR026022">
    <property type="entry name" value="PhoU_dom"/>
</dbReference>
<evidence type="ECO:0000256" key="1">
    <source>
        <dbReference type="ARBA" id="ARBA00004496"/>
    </source>
</evidence>
<proteinExistence type="inferred from homology"/>
<evidence type="ECO:0000256" key="7">
    <source>
        <dbReference type="ARBA" id="ARBA00056181"/>
    </source>
</evidence>
<dbReference type="PANTHER" id="PTHR42930:SF3">
    <property type="entry name" value="PHOSPHATE-SPECIFIC TRANSPORT SYSTEM ACCESSORY PROTEIN PHOU"/>
    <property type="match status" value="1"/>
</dbReference>
<keyword evidence="11" id="KW-1185">Reference proteome</keyword>
<gene>
    <name evidence="10" type="primary">phoU</name>
    <name evidence="10" type="ORF">MRX98_07035</name>
</gene>
<dbReference type="GO" id="GO:0045936">
    <property type="term" value="P:negative regulation of phosphate metabolic process"/>
    <property type="evidence" value="ECO:0007669"/>
    <property type="project" value="InterPro"/>
</dbReference>
<dbReference type="RefSeq" id="WP_246904389.1">
    <property type="nucleotide sequence ID" value="NZ_JALJRB010000006.1"/>
</dbReference>
<dbReference type="FunFam" id="1.20.58.220:FF:000004">
    <property type="entry name" value="Phosphate-specific transport system accessory protein PhoU"/>
    <property type="match status" value="1"/>
</dbReference>
<dbReference type="PIRSF" id="PIRSF003107">
    <property type="entry name" value="PhoU"/>
    <property type="match status" value="1"/>
</dbReference>
<evidence type="ECO:0000259" key="9">
    <source>
        <dbReference type="Pfam" id="PF01895"/>
    </source>
</evidence>
<evidence type="ECO:0000256" key="4">
    <source>
        <dbReference type="ARBA" id="ARBA00022448"/>
    </source>
</evidence>
<dbReference type="PANTHER" id="PTHR42930">
    <property type="entry name" value="PHOSPHATE-SPECIFIC TRANSPORT SYSTEM ACCESSORY PROTEIN PHOU"/>
    <property type="match status" value="1"/>
</dbReference>